<dbReference type="SMART" id="SM00672">
    <property type="entry name" value="CAP10"/>
    <property type="match status" value="1"/>
</dbReference>
<gene>
    <name evidence="3" type="ORF">K470DRAFT_260336</name>
</gene>
<reference evidence="3" key="1">
    <citation type="journal article" date="2020" name="Stud. Mycol.">
        <title>101 Dothideomycetes genomes: a test case for predicting lifestyles and emergence of pathogens.</title>
        <authorList>
            <person name="Haridas S."/>
            <person name="Albert R."/>
            <person name="Binder M."/>
            <person name="Bloem J."/>
            <person name="Labutti K."/>
            <person name="Salamov A."/>
            <person name="Andreopoulos B."/>
            <person name="Baker S."/>
            <person name="Barry K."/>
            <person name="Bills G."/>
            <person name="Bluhm B."/>
            <person name="Cannon C."/>
            <person name="Castanera R."/>
            <person name="Culley D."/>
            <person name="Daum C."/>
            <person name="Ezra D."/>
            <person name="Gonzalez J."/>
            <person name="Henrissat B."/>
            <person name="Kuo A."/>
            <person name="Liang C."/>
            <person name="Lipzen A."/>
            <person name="Lutzoni F."/>
            <person name="Magnuson J."/>
            <person name="Mondo S."/>
            <person name="Nolan M."/>
            <person name="Ohm R."/>
            <person name="Pangilinan J."/>
            <person name="Park H.-J."/>
            <person name="Ramirez L."/>
            <person name="Alfaro M."/>
            <person name="Sun H."/>
            <person name="Tritt A."/>
            <person name="Yoshinaga Y."/>
            <person name="Zwiers L.-H."/>
            <person name="Turgeon B."/>
            <person name="Goodwin S."/>
            <person name="Spatafora J."/>
            <person name="Crous P."/>
            <person name="Grigoriev I."/>
        </authorList>
    </citation>
    <scope>NUCLEOTIDE SEQUENCE</scope>
    <source>
        <strain evidence="3">CBS 480.64</strain>
    </source>
</reference>
<protein>
    <submittedName>
        <fullName evidence="3">Glycosyltransferase family 90 protein</fullName>
    </submittedName>
</protein>
<keyword evidence="1" id="KW-0812">Transmembrane</keyword>
<feature type="transmembrane region" description="Helical" evidence="1">
    <location>
        <begin position="12"/>
        <end position="36"/>
    </location>
</feature>
<feature type="domain" description="Glycosyl transferase CAP10" evidence="2">
    <location>
        <begin position="596"/>
        <end position="893"/>
    </location>
</feature>
<dbReference type="InterPro" id="IPR006598">
    <property type="entry name" value="CAP10"/>
</dbReference>
<feature type="transmembrane region" description="Helical" evidence="1">
    <location>
        <begin position="135"/>
        <end position="152"/>
    </location>
</feature>
<dbReference type="GO" id="GO:0016740">
    <property type="term" value="F:transferase activity"/>
    <property type="evidence" value="ECO:0007669"/>
    <property type="project" value="UniProtKB-KW"/>
</dbReference>
<dbReference type="OrthoDB" id="541052at2759"/>
<evidence type="ECO:0000313" key="4">
    <source>
        <dbReference type="Proteomes" id="UP000799421"/>
    </source>
</evidence>
<dbReference type="PANTHER" id="PTHR12203">
    <property type="entry name" value="KDEL LYS-ASP-GLU-LEU CONTAINING - RELATED"/>
    <property type="match status" value="1"/>
</dbReference>
<keyword evidence="4" id="KW-1185">Reference proteome</keyword>
<keyword evidence="1" id="KW-1133">Transmembrane helix</keyword>
<accession>A0A6A7BSJ7</accession>
<dbReference type="PANTHER" id="PTHR12203:SF104">
    <property type="entry name" value="PROTEIN CAP1, PUTATIVE (AFU_ORTHOLOGUE AFUA_1G05595)-RELATED"/>
    <property type="match status" value="1"/>
</dbReference>
<evidence type="ECO:0000256" key="1">
    <source>
        <dbReference type="SAM" id="Phobius"/>
    </source>
</evidence>
<dbReference type="InterPro" id="IPR051091">
    <property type="entry name" value="O-Glucosyltr/Glycosyltrsf_90"/>
</dbReference>
<dbReference type="Proteomes" id="UP000799421">
    <property type="component" value="Unassembled WGS sequence"/>
</dbReference>
<keyword evidence="1" id="KW-0472">Membrane</keyword>
<feature type="transmembrane region" description="Helical" evidence="1">
    <location>
        <begin position="277"/>
        <end position="296"/>
    </location>
</feature>
<proteinExistence type="predicted"/>
<evidence type="ECO:0000313" key="3">
    <source>
        <dbReference type="EMBL" id="KAF2857907.1"/>
    </source>
</evidence>
<dbReference type="EMBL" id="MU006023">
    <property type="protein sequence ID" value="KAF2857907.1"/>
    <property type="molecule type" value="Genomic_DNA"/>
</dbReference>
<organism evidence="3 4">
    <name type="scientific">Piedraia hortae CBS 480.64</name>
    <dbReference type="NCBI Taxonomy" id="1314780"/>
    <lineage>
        <taxon>Eukaryota</taxon>
        <taxon>Fungi</taxon>
        <taxon>Dikarya</taxon>
        <taxon>Ascomycota</taxon>
        <taxon>Pezizomycotina</taxon>
        <taxon>Dothideomycetes</taxon>
        <taxon>Dothideomycetidae</taxon>
        <taxon>Capnodiales</taxon>
        <taxon>Piedraiaceae</taxon>
        <taxon>Piedraia</taxon>
    </lineage>
</organism>
<feature type="transmembrane region" description="Helical" evidence="1">
    <location>
        <begin position="105"/>
        <end position="123"/>
    </location>
</feature>
<keyword evidence="3" id="KW-0808">Transferase</keyword>
<dbReference type="Pfam" id="PF05686">
    <property type="entry name" value="Glyco_transf_90"/>
    <property type="match status" value="1"/>
</dbReference>
<sequence>MPSSHSLPRFSSNGVPALVSSYPALPLVLFLLLVLGNLDSGWGHHHHALLSTSVSWALICAFAASRAGWREPTKASECKRLAWVSGALWAFAAVEQRSAGDGGKSLWWAKTLLPLAVLTVGWLSASNGSDEAQDAPLLLVISASAVAAVYLATGSAAVSAGLADAAFLAMAFVLTERATKLDGAFETAVLRDISAVASAATAMAALALEPSVFTDMKLSQDGMLLPCILGLAMVSIRAVASWSLLTMVQVHGALISTLVPLHAAVLSRLIVDFSPGRLWSAGIGAISTIFLLNNARFGGTMNARFRKLLLLVAAASMGVMVLVNWQYKFRPSPVSAKPFTGTDSLSSEHHGALYWNNTRVHPIDQLVRDAEAQWLVTLQKQSRSLDAAVAEYRRRYRLSPPPNFDKWFQFAANKNVQLVDEYDTIFHSLLPFWALSPATIRARTREALGFGGNNLMAVLIRGGRVFHVEGGQAWLQDAIEGMLGSFVEHLPDMDLAFNIHDEPRVVVPHDDLNRLVHTALNVNIPAAVANKVVQDQFSKRPADVKDSRRIKEAKTTRFNSFAHQPTWIPSRLSCAPDSPSRCLGDEECHDNRTAYEFSELGFIYNHTAFTDVCQSPSLATSHGFFDRPNAFNVVHDLFPIFSQSKISSFQDIVYPSPWYWYGKVDYDSKKDEDWTTKAAHLWWRGSTTGGFSRNGGWRRQHRQKIVSKLNSLGKAKILVDKNRDHDSDGVPSWQIKEVDRPDYKEAMDVHFSHVGQCDPGDCQAQQEFFTIAPAVEQQDAWKHRFLLDVDGNAFSGRFYAFLRSKSLTFKFAIFREWHEEWLKPWVHYIPLSLRAEEALESVRYLISEPEGKKQAVRMAQASTDWAKKALRKEDFEAWLFRLLLEYGRLVDDNREGIKAY</sequence>
<feature type="transmembrane region" description="Helical" evidence="1">
    <location>
        <begin position="308"/>
        <end position="327"/>
    </location>
</feature>
<dbReference type="AlphaFoldDB" id="A0A6A7BSJ7"/>
<evidence type="ECO:0000259" key="2">
    <source>
        <dbReference type="SMART" id="SM00672"/>
    </source>
</evidence>
<name>A0A6A7BSJ7_9PEZI</name>